<dbReference type="EMBL" id="BMYR01000006">
    <property type="protein sequence ID" value="GGW61660.1"/>
    <property type="molecule type" value="Genomic_DNA"/>
</dbReference>
<sequence>MFIILTFCSIGAICWWCYRFYRNQKIEQDIEQDMAQHAHKPLSYTALQNALAEADQCGLGAEFRDYVHGITKHTGQPQIKVGHLLWIFDQLEAGERFSADMVIPEFGL</sequence>
<dbReference type="RefSeq" id="WP_189482547.1">
    <property type="nucleotide sequence ID" value="NZ_BMYR01000006.1"/>
</dbReference>
<keyword evidence="2" id="KW-1185">Reference proteome</keyword>
<name>A0ABQ2WPI5_9ALTE</name>
<evidence type="ECO:0008006" key="3">
    <source>
        <dbReference type="Google" id="ProtNLM"/>
    </source>
</evidence>
<gene>
    <name evidence="1" type="ORF">GCM10008111_17310</name>
</gene>
<evidence type="ECO:0000313" key="2">
    <source>
        <dbReference type="Proteomes" id="UP000634667"/>
    </source>
</evidence>
<protein>
    <recommendedName>
        <fullName evidence="3">Integron gene cassette protein</fullName>
    </recommendedName>
</protein>
<organism evidence="1 2">
    <name type="scientific">Alishewanella tabrizica</name>
    <dbReference type="NCBI Taxonomy" id="671278"/>
    <lineage>
        <taxon>Bacteria</taxon>
        <taxon>Pseudomonadati</taxon>
        <taxon>Pseudomonadota</taxon>
        <taxon>Gammaproteobacteria</taxon>
        <taxon>Alteromonadales</taxon>
        <taxon>Alteromonadaceae</taxon>
        <taxon>Alishewanella</taxon>
    </lineage>
</organism>
<comment type="caution">
    <text evidence="1">The sequence shown here is derived from an EMBL/GenBank/DDBJ whole genome shotgun (WGS) entry which is preliminary data.</text>
</comment>
<dbReference type="Proteomes" id="UP000634667">
    <property type="component" value="Unassembled WGS sequence"/>
</dbReference>
<reference evidence="2" key="1">
    <citation type="journal article" date="2019" name="Int. J. Syst. Evol. Microbiol.">
        <title>The Global Catalogue of Microorganisms (GCM) 10K type strain sequencing project: providing services to taxonomists for standard genome sequencing and annotation.</title>
        <authorList>
            <consortium name="The Broad Institute Genomics Platform"/>
            <consortium name="The Broad Institute Genome Sequencing Center for Infectious Disease"/>
            <person name="Wu L."/>
            <person name="Ma J."/>
        </authorList>
    </citation>
    <scope>NUCLEOTIDE SEQUENCE [LARGE SCALE GENOMIC DNA]</scope>
    <source>
        <strain evidence="2">KCTC 23723</strain>
    </source>
</reference>
<evidence type="ECO:0000313" key="1">
    <source>
        <dbReference type="EMBL" id="GGW61660.1"/>
    </source>
</evidence>
<accession>A0ABQ2WPI5</accession>
<proteinExistence type="predicted"/>